<keyword evidence="2" id="KW-1185">Reference proteome</keyword>
<dbReference type="SUPFAM" id="SSF51445">
    <property type="entry name" value="(Trans)glycosidases"/>
    <property type="match status" value="1"/>
</dbReference>
<dbReference type="InterPro" id="IPR017853">
    <property type="entry name" value="GH"/>
</dbReference>
<evidence type="ECO:0000313" key="2">
    <source>
        <dbReference type="Proteomes" id="UP001595955"/>
    </source>
</evidence>
<dbReference type="Gene3D" id="3.20.20.80">
    <property type="entry name" value="Glycosidases"/>
    <property type="match status" value="1"/>
</dbReference>
<gene>
    <name evidence="1" type="ORF">ACFO3F_08230</name>
</gene>
<evidence type="ECO:0000313" key="1">
    <source>
        <dbReference type="EMBL" id="MFC4555235.1"/>
    </source>
</evidence>
<organism evidence="1 2">
    <name type="scientific">Georgenia faecalis</name>
    <dbReference type="NCBI Taxonomy" id="2483799"/>
    <lineage>
        <taxon>Bacteria</taxon>
        <taxon>Bacillati</taxon>
        <taxon>Actinomycetota</taxon>
        <taxon>Actinomycetes</taxon>
        <taxon>Micrococcales</taxon>
        <taxon>Bogoriellaceae</taxon>
        <taxon>Georgenia</taxon>
    </lineage>
</organism>
<accession>A0ABV9D907</accession>
<sequence length="390" mass="41717">MTDATTESVVVASEPATTTTLVHRGARGVQEWWRSCVVYVNDPPLLNGQSTVDDVVDRTELLRPISRLGAEAVRIGCPPADDDAVTAAVEELLARAHRLGLRVIMRIDPADAAAEAAARHWLACGVDGLDLGWVGPGAQDISHTRYRELQTLLAETVDDGILSIRLTPQGPAAVTEILHEDWLHHVVDTALTRARTADEARRAIDEAYSARDVVGAPAAWLVPDLLDTGSLRRARASALLVLALPGAPYLRQGTELGLPAKRTKAETPGRDEVAEAARAEQRGVTGSTFEMFRAALRLRTDFRLGTASLAWVSGLIDPEHPEAIAFLTGEVLVVANVGDTPLRLASESDVLLASGPLGSAPEGGHIVPPETTVWLWMAPPAAEPDARVRH</sequence>
<comment type="caution">
    <text evidence="1">The sequence shown here is derived from an EMBL/GenBank/DDBJ whole genome shotgun (WGS) entry which is preliminary data.</text>
</comment>
<protein>
    <recommendedName>
        <fullName evidence="3">DUF3459 domain-containing protein</fullName>
    </recommendedName>
</protein>
<dbReference type="RefSeq" id="WP_122823705.1">
    <property type="nucleotide sequence ID" value="NZ_CP033325.1"/>
</dbReference>
<dbReference type="EMBL" id="JBHSGF010000005">
    <property type="protein sequence ID" value="MFC4555235.1"/>
    <property type="molecule type" value="Genomic_DNA"/>
</dbReference>
<reference evidence="2" key="1">
    <citation type="journal article" date="2019" name="Int. J. Syst. Evol. Microbiol.">
        <title>The Global Catalogue of Microorganisms (GCM) 10K type strain sequencing project: providing services to taxonomists for standard genome sequencing and annotation.</title>
        <authorList>
            <consortium name="The Broad Institute Genomics Platform"/>
            <consortium name="The Broad Institute Genome Sequencing Center for Infectious Disease"/>
            <person name="Wu L."/>
            <person name="Ma J."/>
        </authorList>
    </citation>
    <scope>NUCLEOTIDE SEQUENCE [LARGE SCALE GENOMIC DNA]</scope>
    <source>
        <strain evidence="2">JCM 3369</strain>
    </source>
</reference>
<proteinExistence type="predicted"/>
<evidence type="ECO:0008006" key="3">
    <source>
        <dbReference type="Google" id="ProtNLM"/>
    </source>
</evidence>
<dbReference type="Proteomes" id="UP001595955">
    <property type="component" value="Unassembled WGS sequence"/>
</dbReference>
<name>A0ABV9D907_9MICO</name>